<dbReference type="KEGG" id="acd:AOLE_07125"/>
<evidence type="ECO:0000313" key="1">
    <source>
        <dbReference type="EMBL" id="ADI90318.1"/>
    </source>
</evidence>
<accession>A0AAN0UCS1</accession>
<sequence>MHKKRGIFEYFLNKLRMINEIDDVAVIDMKMSENDMFR</sequence>
<dbReference type="EMBL" id="CP002080">
    <property type="protein sequence ID" value="ADI90318.1"/>
    <property type="molecule type" value="Genomic_DNA"/>
</dbReference>
<proteinExistence type="predicted"/>
<reference evidence="1 2" key="1">
    <citation type="journal article" date="2010" name="J. Bacteriol.">
        <title>Complete genome sequence of the diesel-degrading Acinetobacter sp. strain DR1.</title>
        <authorList>
            <person name="Jung J."/>
            <person name="Baek J.H."/>
            <person name="Park W."/>
        </authorList>
    </citation>
    <scope>NUCLEOTIDE SEQUENCE [LARGE SCALE GENOMIC DNA]</scope>
    <source>
        <strain evidence="2">JCM 16667 / KCTC 23045 / DR1</strain>
    </source>
</reference>
<evidence type="ECO:0000313" key="2">
    <source>
        <dbReference type="Proteomes" id="UP000000392"/>
    </source>
</evidence>
<dbReference type="Proteomes" id="UP000000392">
    <property type="component" value="Chromosome"/>
</dbReference>
<dbReference type="AlphaFoldDB" id="A0AAN0UCS1"/>
<organism evidence="1 2">
    <name type="scientific">Acinetobacter oleivorans (strain JCM 16667 / KCTC 23045 / DR1)</name>
    <dbReference type="NCBI Taxonomy" id="436717"/>
    <lineage>
        <taxon>Bacteria</taxon>
        <taxon>Pseudomonadati</taxon>
        <taxon>Pseudomonadota</taxon>
        <taxon>Gammaproteobacteria</taxon>
        <taxon>Moraxellales</taxon>
        <taxon>Moraxellaceae</taxon>
        <taxon>Acinetobacter</taxon>
    </lineage>
</organism>
<gene>
    <name evidence="1" type="ordered locus">AOLE_07125</name>
</gene>
<name>A0AAN0UCS1_ACISD</name>
<protein>
    <submittedName>
        <fullName evidence="1">Uncharacterized protein</fullName>
    </submittedName>
</protein>